<dbReference type="InterPro" id="IPR001478">
    <property type="entry name" value="PDZ"/>
</dbReference>
<dbReference type="PANTHER" id="PTHR10336">
    <property type="entry name" value="PHOSPHOINOSITIDE-SPECIFIC PHOSPHOLIPASE C FAMILY PROTEIN"/>
    <property type="match status" value="1"/>
</dbReference>
<dbReference type="SMART" id="SM00228">
    <property type="entry name" value="PDZ"/>
    <property type="match status" value="1"/>
</dbReference>
<name>A0A836GRJ9_9TRYP</name>
<dbReference type="FunFam" id="2.30.42.10:FF:000271">
    <property type="entry name" value="Pdz domain containing protein, putative"/>
    <property type="match status" value="1"/>
</dbReference>
<dbReference type="EMBL" id="JAFHLR010000030">
    <property type="protein sequence ID" value="KAG5472667.1"/>
    <property type="molecule type" value="Genomic_DNA"/>
</dbReference>
<reference evidence="4" key="2">
    <citation type="journal article" date="2021" name="Sci. Data">
        <title>Chromosome-scale genome sequencing, assembly and annotation of six genomes from subfamily Leishmaniinae.</title>
        <authorList>
            <person name="Almutairi H."/>
            <person name="Urbaniak M.D."/>
            <person name="Bates M.D."/>
            <person name="Jariyapan N."/>
            <person name="Kwakye-Nuako G."/>
            <person name="Thomaz Soccol V."/>
            <person name="Al-Salem W.S."/>
            <person name="Dillon R.J."/>
            <person name="Bates P.A."/>
            <person name="Gatherer D."/>
        </authorList>
    </citation>
    <scope>NUCLEOTIDE SEQUENCE [LARGE SCALE GENOMIC DNA]</scope>
</reference>
<feature type="compositionally biased region" description="Low complexity" evidence="1">
    <location>
        <begin position="15"/>
        <end position="26"/>
    </location>
</feature>
<dbReference type="Gene3D" id="2.30.42.10">
    <property type="match status" value="1"/>
</dbReference>
<evidence type="ECO:0000313" key="4">
    <source>
        <dbReference type="Proteomes" id="UP000674143"/>
    </source>
</evidence>
<dbReference type="Gene3D" id="3.20.20.190">
    <property type="entry name" value="Phosphatidylinositol (PI) phosphodiesterase"/>
    <property type="match status" value="1"/>
</dbReference>
<feature type="region of interest" description="Disordered" evidence="1">
    <location>
        <begin position="1"/>
        <end position="67"/>
    </location>
</feature>
<dbReference type="InterPro" id="IPR001192">
    <property type="entry name" value="PI-PLC_fam"/>
</dbReference>
<sequence length="732" mass="80623">MGCLNSKSAAEKSKTSGSKGSSYYYRSGKKHIDGGTKGIVSKDKAVKGWASSPKNGEETENVESDANKATKVSAERFLRSILEGAERFFSSLPDSHAVKQVIALTFTNSCAEVTRTKFRLKLDVITALLRSIARELKLPLVEASVAQVEERAMDDGFSRILLAWFSNNPSYGKKVPMTAGQEVLNTLYIRYVVTKSVSFEDILAYQFRWVSSNDAATEVFNKVTEGRESMTSEQLGKFLRETQCSEITDRQVLEKVKYRFGGGIHKYNFISYHGSVLTNNAIDPSRTSDVWQDMTQSFTHYMVSCARIETEEDLKRVAADGTRALVLNISKGDNGKLMVGSCELQTVLEGVKTNGFTTNTYPMILCLSPGTPMPIPIQNEVAKMISDTLESAVAEGLMFEGAMINDPKFSPGALRNKVLIMSYQSRLKPFIGFLVADMNKDGLGVRVTDVMEGTPASKSGVLKDDWLTHINGTPIQNKQHLRETLARLKVGDEFTVRRENLNEVKVVVGGVIDPQDTTASAALSSITFFKYSNGTEPRPWDTERVSASSLATTKLTRRDLLTHFAFCTVNSDDVSKELPDAEGKAASLGIQFVDVDNSERCLSWVRGRFSDNGRCGYILKTDIDAAKSPELSFNIIRGPRLLNCSPLTSMRVTMHGAGAARVSGSQVFFTDCNQATIAVMQMTFESNGTERSFTSAFCPSLLRPGYRALPSVPTGEERAPKKQVHGIYCFIK</sequence>
<keyword evidence="4" id="KW-1185">Reference proteome</keyword>
<gene>
    <name evidence="3" type="ORF">LSCM4_01989</name>
</gene>
<feature type="compositionally biased region" description="Basic and acidic residues" evidence="1">
    <location>
        <begin position="30"/>
        <end position="46"/>
    </location>
</feature>
<accession>A0A836GRJ9</accession>
<dbReference type="GeneID" id="92357960"/>
<dbReference type="Pfam" id="PF00388">
    <property type="entry name" value="PI-PLC-X"/>
    <property type="match status" value="1"/>
</dbReference>
<dbReference type="InterPro" id="IPR036034">
    <property type="entry name" value="PDZ_sf"/>
</dbReference>
<dbReference type="PANTHER" id="PTHR10336:SF209">
    <property type="entry name" value="PHOSPHOINOSITIDE PHOSPHOLIPASE C"/>
    <property type="match status" value="1"/>
</dbReference>
<reference evidence="4" key="1">
    <citation type="journal article" date="2021" name="Microbiol. Resour. Announc.">
        <title>LGAAP: Leishmaniinae Genome Assembly and Annotation Pipeline.</title>
        <authorList>
            <person name="Almutairi H."/>
            <person name="Urbaniak M.D."/>
            <person name="Bates M.D."/>
            <person name="Jariyapan N."/>
            <person name="Kwakye-Nuako G."/>
            <person name="Thomaz-Soccol V."/>
            <person name="Al-Salem W.S."/>
            <person name="Dillon R.J."/>
            <person name="Bates P.A."/>
            <person name="Gatherer D."/>
        </authorList>
    </citation>
    <scope>NUCLEOTIDE SEQUENCE [LARGE SCALE GENOMIC DNA]</scope>
</reference>
<dbReference type="GO" id="GO:0006629">
    <property type="term" value="P:lipid metabolic process"/>
    <property type="evidence" value="ECO:0007669"/>
    <property type="project" value="InterPro"/>
</dbReference>
<dbReference type="PROSITE" id="PS50007">
    <property type="entry name" value="PIPLC_X_DOMAIN"/>
    <property type="match status" value="1"/>
</dbReference>
<dbReference type="InterPro" id="IPR017946">
    <property type="entry name" value="PLC-like_Pdiesterase_TIM-brl"/>
</dbReference>
<dbReference type="Proteomes" id="UP000674143">
    <property type="component" value="Unassembled WGS sequence"/>
</dbReference>
<evidence type="ECO:0000313" key="3">
    <source>
        <dbReference type="EMBL" id="KAG5472667.1"/>
    </source>
</evidence>
<evidence type="ECO:0000259" key="2">
    <source>
        <dbReference type="PROSITE" id="PS50106"/>
    </source>
</evidence>
<comment type="caution">
    <text evidence="3">The sequence shown here is derived from an EMBL/GenBank/DDBJ whole genome shotgun (WGS) entry which is preliminary data.</text>
</comment>
<evidence type="ECO:0000256" key="1">
    <source>
        <dbReference type="SAM" id="MobiDB-lite"/>
    </source>
</evidence>
<dbReference type="KEGG" id="loi:92357960"/>
<organism evidence="3 4">
    <name type="scientific">Leishmania orientalis</name>
    <dbReference type="NCBI Taxonomy" id="2249476"/>
    <lineage>
        <taxon>Eukaryota</taxon>
        <taxon>Discoba</taxon>
        <taxon>Euglenozoa</taxon>
        <taxon>Kinetoplastea</taxon>
        <taxon>Metakinetoplastina</taxon>
        <taxon>Trypanosomatida</taxon>
        <taxon>Trypanosomatidae</taxon>
        <taxon>Leishmaniinae</taxon>
        <taxon>Leishmania</taxon>
    </lineage>
</organism>
<dbReference type="GO" id="GO:0035556">
    <property type="term" value="P:intracellular signal transduction"/>
    <property type="evidence" value="ECO:0007669"/>
    <property type="project" value="InterPro"/>
</dbReference>
<proteinExistence type="predicted"/>
<dbReference type="RefSeq" id="XP_067061063.1">
    <property type="nucleotide sequence ID" value="XM_067204026.1"/>
</dbReference>
<dbReference type="GO" id="GO:0004435">
    <property type="term" value="F:phosphatidylinositol-4,5-bisphosphate phospholipase C activity"/>
    <property type="evidence" value="ECO:0007669"/>
    <property type="project" value="TreeGrafter"/>
</dbReference>
<dbReference type="SUPFAM" id="SSF51695">
    <property type="entry name" value="PLC-like phosphodiesterases"/>
    <property type="match status" value="1"/>
</dbReference>
<dbReference type="Pfam" id="PF13180">
    <property type="entry name" value="PDZ_2"/>
    <property type="match status" value="1"/>
</dbReference>
<protein>
    <recommendedName>
        <fullName evidence="2">PDZ domain-containing protein</fullName>
    </recommendedName>
</protein>
<dbReference type="PROSITE" id="PS50106">
    <property type="entry name" value="PDZ"/>
    <property type="match status" value="1"/>
</dbReference>
<feature type="domain" description="PDZ" evidence="2">
    <location>
        <begin position="417"/>
        <end position="480"/>
    </location>
</feature>
<dbReference type="InterPro" id="IPR000909">
    <property type="entry name" value="PLipase_C_PInositol-sp_X_dom"/>
</dbReference>
<dbReference type="AlphaFoldDB" id="A0A836GRJ9"/>